<keyword evidence="10" id="KW-1185">Reference proteome</keyword>
<keyword evidence="4" id="KW-1134">Transmembrane beta strand</keyword>
<evidence type="ECO:0000256" key="1">
    <source>
        <dbReference type="ARBA" id="ARBA00004442"/>
    </source>
</evidence>
<dbReference type="SUPFAM" id="SSF56954">
    <property type="entry name" value="Outer membrane efflux proteins (OEP)"/>
    <property type="match status" value="1"/>
</dbReference>
<dbReference type="Pfam" id="PF02321">
    <property type="entry name" value="OEP"/>
    <property type="match status" value="2"/>
</dbReference>
<keyword evidence="3" id="KW-0813">Transport</keyword>
<dbReference type="GO" id="GO:1990281">
    <property type="term" value="C:efflux pump complex"/>
    <property type="evidence" value="ECO:0007669"/>
    <property type="project" value="TreeGrafter"/>
</dbReference>
<feature type="signal peptide" evidence="8">
    <location>
        <begin position="1"/>
        <end position="30"/>
    </location>
</feature>
<dbReference type="InterPro" id="IPR003423">
    <property type="entry name" value="OMP_efflux"/>
</dbReference>
<evidence type="ECO:0000256" key="3">
    <source>
        <dbReference type="ARBA" id="ARBA00022448"/>
    </source>
</evidence>
<keyword evidence="6" id="KW-0472">Membrane</keyword>
<proteinExistence type="inferred from homology"/>
<evidence type="ECO:0000256" key="2">
    <source>
        <dbReference type="ARBA" id="ARBA00007613"/>
    </source>
</evidence>
<gene>
    <name evidence="9" type="ORF">DIC66_05495</name>
</gene>
<dbReference type="AlphaFoldDB" id="A0A3E1RFL9"/>
<dbReference type="NCBIfam" id="TIGR01844">
    <property type="entry name" value="type_I_sec_TolC"/>
    <property type="match status" value="1"/>
</dbReference>
<dbReference type="InterPro" id="IPR010130">
    <property type="entry name" value="T1SS_OMP_TolC"/>
</dbReference>
<evidence type="ECO:0000256" key="7">
    <source>
        <dbReference type="ARBA" id="ARBA00023237"/>
    </source>
</evidence>
<dbReference type="PANTHER" id="PTHR30026">
    <property type="entry name" value="OUTER MEMBRANE PROTEIN TOLC"/>
    <property type="match status" value="1"/>
</dbReference>
<dbReference type="Gene3D" id="1.20.1600.10">
    <property type="entry name" value="Outer membrane efflux proteins (OEP)"/>
    <property type="match status" value="1"/>
</dbReference>
<dbReference type="GO" id="GO:0009279">
    <property type="term" value="C:cell outer membrane"/>
    <property type="evidence" value="ECO:0007669"/>
    <property type="project" value="UniProtKB-SubCell"/>
</dbReference>
<evidence type="ECO:0000256" key="5">
    <source>
        <dbReference type="ARBA" id="ARBA00022692"/>
    </source>
</evidence>
<dbReference type="PANTHER" id="PTHR30026:SF20">
    <property type="entry name" value="OUTER MEMBRANE PROTEIN TOLC"/>
    <property type="match status" value="1"/>
</dbReference>
<evidence type="ECO:0000313" key="9">
    <source>
        <dbReference type="EMBL" id="RFO98168.1"/>
    </source>
</evidence>
<evidence type="ECO:0000256" key="6">
    <source>
        <dbReference type="ARBA" id="ARBA00023136"/>
    </source>
</evidence>
<dbReference type="GO" id="GO:0015288">
    <property type="term" value="F:porin activity"/>
    <property type="evidence" value="ECO:0007669"/>
    <property type="project" value="TreeGrafter"/>
</dbReference>
<organism evidence="9 10">
    <name type="scientific">Rhodoferax lacus</name>
    <dbReference type="NCBI Taxonomy" id="2184758"/>
    <lineage>
        <taxon>Bacteria</taxon>
        <taxon>Pseudomonadati</taxon>
        <taxon>Pseudomonadota</taxon>
        <taxon>Betaproteobacteria</taxon>
        <taxon>Burkholderiales</taxon>
        <taxon>Comamonadaceae</taxon>
        <taxon>Rhodoferax</taxon>
    </lineage>
</organism>
<keyword evidence="7" id="KW-0998">Cell outer membrane</keyword>
<evidence type="ECO:0000256" key="8">
    <source>
        <dbReference type="SAM" id="SignalP"/>
    </source>
</evidence>
<dbReference type="Proteomes" id="UP000260665">
    <property type="component" value="Unassembled WGS sequence"/>
</dbReference>
<feature type="chain" id="PRO_5017727191" evidence="8">
    <location>
        <begin position="31"/>
        <end position="447"/>
    </location>
</feature>
<comment type="similarity">
    <text evidence="2">Belongs to the outer membrane factor (OMF) (TC 1.B.17) family.</text>
</comment>
<dbReference type="GO" id="GO:0015562">
    <property type="term" value="F:efflux transmembrane transporter activity"/>
    <property type="evidence" value="ECO:0007669"/>
    <property type="project" value="InterPro"/>
</dbReference>
<protein>
    <submittedName>
        <fullName evidence="9">Channel protein TolC</fullName>
    </submittedName>
</protein>
<evidence type="ECO:0000313" key="10">
    <source>
        <dbReference type="Proteomes" id="UP000260665"/>
    </source>
</evidence>
<dbReference type="RefSeq" id="WP_117174826.1">
    <property type="nucleotide sequence ID" value="NZ_QFZK01000002.1"/>
</dbReference>
<reference evidence="9 10" key="1">
    <citation type="submission" date="2018-05" db="EMBL/GenBank/DDBJ databases">
        <title>Rhodoferax soyangensis sp.nov., isolated from an oligotrophic freshwater lake.</title>
        <authorList>
            <person name="Park M."/>
        </authorList>
    </citation>
    <scope>NUCLEOTIDE SEQUENCE [LARGE SCALE GENOMIC DNA]</scope>
    <source>
        <strain evidence="9 10">IMCC26218</strain>
    </source>
</reference>
<comment type="subcellular location">
    <subcellularLocation>
        <location evidence="1">Cell outer membrane</location>
    </subcellularLocation>
</comment>
<evidence type="ECO:0000256" key="4">
    <source>
        <dbReference type="ARBA" id="ARBA00022452"/>
    </source>
</evidence>
<keyword evidence="5" id="KW-0812">Transmembrane</keyword>
<dbReference type="InterPro" id="IPR051906">
    <property type="entry name" value="TolC-like"/>
</dbReference>
<accession>A0A3E1RFL9</accession>
<dbReference type="EMBL" id="QFZK01000002">
    <property type="protein sequence ID" value="RFO98168.1"/>
    <property type="molecule type" value="Genomic_DNA"/>
</dbReference>
<sequence>MNRTRTAKPRPSCLPLLVALGAGFASAAQAQSLVELYNAAKDFDATYQSAKAQALATVAKGDQSKAGILPTVNLGAGASQTNQDSSLSTLSGRSFNTQSATLSASQPLYRPGNWATYAQGKKSSEIAQAQLVAADQDLIVRISQAYFDVLAATDTLTFLRSQKDAVAEQLASAKRNFEVGTSTIVDTRDAQARFDLTVAQELAADNDLRVKSLTLDQLVGKSGTAPKPLRAPVVLGEVQPADVNQWVQQSEANNPAIQQAGIALEVAKLETEKAQDGHKPTLDLTGSYSAANNNGSSTTNGSYTTNVASVGLSFNLPLFAGYAIQNRVKETLALEDKARSDLDAAKRTVAQATRTAFFGVQSGLSQVKAYEAAEVSSQSALDANKLGYQVGVKINIDVLNSQSQLYSTKATLAKARYDVLMGGLKLRQASGLLKDEDLQPINAQLAQ</sequence>
<keyword evidence="8" id="KW-0732">Signal</keyword>
<dbReference type="OrthoDB" id="9813458at2"/>
<name>A0A3E1RFL9_9BURK</name>
<comment type="caution">
    <text evidence="9">The sequence shown here is derived from an EMBL/GenBank/DDBJ whole genome shotgun (WGS) entry which is preliminary data.</text>
</comment>